<dbReference type="KEGG" id="csty:KN1_21820"/>
<dbReference type="InterPro" id="IPR016730">
    <property type="entry name" value="RNA-bd_FAU-1"/>
</dbReference>
<sequence length="422" mass="48748">MSSINYYMKVRIRGIYATALTYLFLKSGYTIVQQTPQIVERFGIEASNEPADITVKDGIDKGEIVSIGGDIYEFLRSTFKYSSVWKSPVKLYSVIEPEGCEYMGYRVEPCIEKGTIIKPPVEGKIVLSPARAVGKVAMVWRGEGKTFFSEHIKEEMKEKLLAISLPLNKKGYNIKWRSNAIFVPASELKKELESLVMRYESGDFRNQGEEFIRVILSLEDKLFLDGIRSLVVKTMKFHHMLKYSYHHNEVDEEEQNEKPDPIPLLKGLIRDTMAIEHVKADGRKYTLREGKVIYSEINKDFYVIRLKREFKGRGNYDGLEIPIENGDYDIVEFDSRQWYQLHRYFSAEGELKGIYANISTPPELLQGKIRYLDLEVDVIKKGNEIRVIDLEELEKKKELLGEELYKKAVLTSESIKNSLMSL</sequence>
<evidence type="ECO:0000256" key="4">
    <source>
        <dbReference type="ARBA" id="ARBA00022801"/>
    </source>
</evidence>
<dbReference type="Gene3D" id="2.40.380.10">
    <property type="entry name" value="FomD-like"/>
    <property type="match status" value="1"/>
</dbReference>
<reference evidence="8 9" key="1">
    <citation type="submission" date="2021-04" db="EMBL/GenBank/DDBJ databases">
        <title>Complete genome sequence of Stygiolobus sp. KN-1.</title>
        <authorList>
            <person name="Nakamura K."/>
            <person name="Sakai H."/>
            <person name="Kurosawa N."/>
        </authorList>
    </citation>
    <scope>NUCLEOTIDE SEQUENCE [LARGE SCALE GENOMIC DNA]</scope>
    <source>
        <strain evidence="8 9">KN-1</strain>
    </source>
</reference>
<keyword evidence="3 6" id="KW-0255">Endonuclease</keyword>
<comment type="function">
    <text evidence="6">Probable RNase involved in rRNA stability through maturation and/or degradation of precursor rRNAs. Binds to RNA in loop regions with AU-rich sequences.</text>
</comment>
<evidence type="ECO:0000256" key="6">
    <source>
        <dbReference type="HAMAP-Rule" id="MF_01910"/>
    </source>
</evidence>
<evidence type="ECO:0000256" key="5">
    <source>
        <dbReference type="ARBA" id="ARBA00022884"/>
    </source>
</evidence>
<dbReference type="GO" id="GO:0016891">
    <property type="term" value="F:RNA endonuclease activity producing 5'-phosphomonoesters, hydrolytic mechanism"/>
    <property type="evidence" value="ECO:0007669"/>
    <property type="project" value="UniProtKB-UniRule"/>
</dbReference>
<dbReference type="Proteomes" id="UP000825123">
    <property type="component" value="Chromosome"/>
</dbReference>
<gene>
    <name evidence="6" type="primary">fau-1</name>
    <name evidence="8" type="ORF">KN1_21820</name>
</gene>
<organism evidence="8 9">
    <name type="scientific">Stygiolobus caldivivus</name>
    <dbReference type="NCBI Taxonomy" id="2824673"/>
    <lineage>
        <taxon>Archaea</taxon>
        <taxon>Thermoproteota</taxon>
        <taxon>Thermoprotei</taxon>
        <taxon>Sulfolobales</taxon>
        <taxon>Sulfolobaceae</taxon>
        <taxon>Stygiolobus</taxon>
    </lineage>
</organism>
<accession>A0A8D5U726</accession>
<dbReference type="EMBL" id="AP024597">
    <property type="protein sequence ID" value="BCU70885.1"/>
    <property type="molecule type" value="Genomic_DNA"/>
</dbReference>
<dbReference type="InterPro" id="IPR035930">
    <property type="entry name" value="FomD-like_sf"/>
</dbReference>
<evidence type="ECO:0000256" key="1">
    <source>
        <dbReference type="ARBA" id="ARBA00022552"/>
    </source>
</evidence>
<dbReference type="SUPFAM" id="SSF159234">
    <property type="entry name" value="FomD-like"/>
    <property type="match status" value="1"/>
</dbReference>
<dbReference type="GO" id="GO:0035925">
    <property type="term" value="F:mRNA 3'-UTR AU-rich region binding"/>
    <property type="evidence" value="ECO:0007669"/>
    <property type="project" value="UniProtKB-UniRule"/>
</dbReference>
<feature type="domain" description="DUF402" evidence="7">
    <location>
        <begin position="281"/>
        <end position="418"/>
    </location>
</feature>
<dbReference type="InterPro" id="IPR007295">
    <property type="entry name" value="DUF402"/>
</dbReference>
<dbReference type="Pfam" id="PF04167">
    <property type="entry name" value="DUF402"/>
    <property type="match status" value="1"/>
</dbReference>
<keyword evidence="4 6" id="KW-0378">Hydrolase</keyword>
<name>A0A8D5U726_9CREN</name>
<dbReference type="PANTHER" id="PTHR39159:SF1">
    <property type="entry name" value="UPF0374 PROTEIN YGAC"/>
    <property type="match status" value="1"/>
</dbReference>
<dbReference type="AlphaFoldDB" id="A0A8D5U726"/>
<keyword evidence="9" id="KW-1185">Reference proteome</keyword>
<evidence type="ECO:0000256" key="2">
    <source>
        <dbReference type="ARBA" id="ARBA00022722"/>
    </source>
</evidence>
<evidence type="ECO:0000313" key="9">
    <source>
        <dbReference type="Proteomes" id="UP000825123"/>
    </source>
</evidence>
<keyword evidence="5 6" id="KW-0694">RNA-binding</keyword>
<dbReference type="InterPro" id="IPR050212">
    <property type="entry name" value="Ntdp-like"/>
</dbReference>
<keyword evidence="1 6" id="KW-0698">rRNA processing</keyword>
<evidence type="ECO:0000313" key="8">
    <source>
        <dbReference type="EMBL" id="BCU70885.1"/>
    </source>
</evidence>
<evidence type="ECO:0000259" key="7">
    <source>
        <dbReference type="Pfam" id="PF04167"/>
    </source>
</evidence>
<dbReference type="GO" id="GO:0006364">
    <property type="term" value="P:rRNA processing"/>
    <property type="evidence" value="ECO:0007669"/>
    <property type="project" value="UniProtKB-UniRule"/>
</dbReference>
<dbReference type="PIRSF" id="PIRSF018644">
    <property type="entry name" value="RNA-binding_FAU-1"/>
    <property type="match status" value="1"/>
</dbReference>
<evidence type="ECO:0000256" key="3">
    <source>
        <dbReference type="ARBA" id="ARBA00022759"/>
    </source>
</evidence>
<dbReference type="HAMAP" id="MF_01910">
    <property type="entry name" value="RNA_binding_AU_1"/>
    <property type="match status" value="1"/>
</dbReference>
<dbReference type="EC" id="3.1.26.-" evidence="6"/>
<protein>
    <recommendedName>
        <fullName evidence="6">Probable ribonuclease FAU-1</fullName>
        <ecNumber evidence="6">3.1.26.-</ecNumber>
    </recommendedName>
    <alternativeName>
        <fullName evidence="6">RNA-binding protein FAU-1</fullName>
    </alternativeName>
</protein>
<comment type="similarity">
    <text evidence="6">Belongs to the FAU-1 family.</text>
</comment>
<dbReference type="PANTHER" id="PTHR39159">
    <property type="match status" value="1"/>
</dbReference>
<keyword evidence="2 6" id="KW-0540">Nuclease</keyword>
<proteinExistence type="inferred from homology"/>